<reference evidence="2" key="1">
    <citation type="submission" date="2019-03" db="UniProtKB">
        <authorList>
            <consortium name="Ensembl"/>
        </authorList>
    </citation>
    <scope>IDENTIFICATION</scope>
</reference>
<sequence length="89" mass="9429">MARGWRRATSATWCSPEGQEMDQGPGRAGGGNFAASGRASPTRAPCLSEAGLMGPLSAHPLRLWLLHRSVCFSGALTSIRLSSRTCPRC</sequence>
<organism evidence="2">
    <name type="scientific">Ursus maritimus</name>
    <name type="common">Polar bear</name>
    <name type="synonym">Thalarctos maritimus</name>
    <dbReference type="NCBI Taxonomy" id="29073"/>
    <lineage>
        <taxon>Eukaryota</taxon>
        <taxon>Metazoa</taxon>
        <taxon>Chordata</taxon>
        <taxon>Craniata</taxon>
        <taxon>Vertebrata</taxon>
        <taxon>Euteleostomi</taxon>
        <taxon>Mammalia</taxon>
        <taxon>Eutheria</taxon>
        <taxon>Laurasiatheria</taxon>
        <taxon>Carnivora</taxon>
        <taxon>Caniformia</taxon>
        <taxon>Ursidae</taxon>
        <taxon>Ursus</taxon>
    </lineage>
</organism>
<feature type="region of interest" description="Disordered" evidence="1">
    <location>
        <begin position="1"/>
        <end position="42"/>
    </location>
</feature>
<dbReference type="AlphaFoldDB" id="A0A452TCN0"/>
<accession>A0A452TCN0</accession>
<dbReference type="GeneTree" id="ENSGT00950000186215"/>
<dbReference type="Ensembl" id="ENSUMAT00000006902.1">
    <property type="protein sequence ID" value="ENSUMAP00000005728.1"/>
    <property type="gene ID" value="ENSUMAG00000004519.1"/>
</dbReference>
<proteinExistence type="predicted"/>
<name>A0A452TCN0_URSMA</name>
<protein>
    <submittedName>
        <fullName evidence="2">Uncharacterized protein</fullName>
    </submittedName>
</protein>
<dbReference type="OMA" id="SPIRAPC"/>
<evidence type="ECO:0000256" key="1">
    <source>
        <dbReference type="SAM" id="MobiDB-lite"/>
    </source>
</evidence>
<evidence type="ECO:0000313" key="2">
    <source>
        <dbReference type="Ensembl" id="ENSUMAP00000005728"/>
    </source>
</evidence>